<dbReference type="RefSeq" id="WP_209376014.1">
    <property type="nucleotide sequence ID" value="NZ_JAGIZA010000015.1"/>
</dbReference>
<dbReference type="Proteomes" id="UP000677537">
    <property type="component" value="Unassembled WGS sequence"/>
</dbReference>
<evidence type="ECO:0000313" key="2">
    <source>
        <dbReference type="EMBL" id="MBP0495219.1"/>
    </source>
</evidence>
<evidence type="ECO:0008006" key="4">
    <source>
        <dbReference type="Google" id="ProtNLM"/>
    </source>
</evidence>
<proteinExistence type="predicted"/>
<comment type="caution">
    <text evidence="2">The sequence shown here is derived from an EMBL/GenBank/DDBJ whole genome shotgun (WGS) entry which is preliminary data.</text>
</comment>
<keyword evidence="1" id="KW-0812">Transmembrane</keyword>
<organism evidence="2 3">
    <name type="scientific">Roseomonas indoligenes</name>
    <dbReference type="NCBI Taxonomy" id="2820811"/>
    <lineage>
        <taxon>Bacteria</taxon>
        <taxon>Pseudomonadati</taxon>
        <taxon>Pseudomonadota</taxon>
        <taxon>Alphaproteobacteria</taxon>
        <taxon>Acetobacterales</taxon>
        <taxon>Roseomonadaceae</taxon>
        <taxon>Roseomonas</taxon>
    </lineage>
</organism>
<feature type="transmembrane region" description="Helical" evidence="1">
    <location>
        <begin position="86"/>
        <end position="103"/>
    </location>
</feature>
<name>A0A940N279_9PROT</name>
<dbReference type="AlphaFoldDB" id="A0A940N279"/>
<keyword evidence="1" id="KW-1133">Transmembrane helix</keyword>
<sequence>MMEGGWGPLLAAVLLMLALRGTGIALAWRLPADHPAIAWATAVSEAALSAWVVLALVSPGPWPLAARLAGAATALAVFTLTGRRLLPGLALGLAAIWAVERLLH</sequence>
<evidence type="ECO:0000256" key="1">
    <source>
        <dbReference type="SAM" id="Phobius"/>
    </source>
</evidence>
<evidence type="ECO:0000313" key="3">
    <source>
        <dbReference type="Proteomes" id="UP000677537"/>
    </source>
</evidence>
<feature type="transmembrane region" description="Helical" evidence="1">
    <location>
        <begin position="37"/>
        <end position="57"/>
    </location>
</feature>
<accession>A0A940N279</accession>
<keyword evidence="3" id="KW-1185">Reference proteome</keyword>
<reference evidence="2" key="1">
    <citation type="submission" date="2021-03" db="EMBL/GenBank/DDBJ databases">
        <authorList>
            <person name="So Y."/>
        </authorList>
    </citation>
    <scope>NUCLEOTIDE SEQUENCE</scope>
    <source>
        <strain evidence="2">SG15</strain>
    </source>
</reference>
<keyword evidence="1" id="KW-0472">Membrane</keyword>
<protein>
    <recommendedName>
        <fullName evidence="4">AzlD domain-containing protein</fullName>
    </recommendedName>
</protein>
<gene>
    <name evidence="2" type="ORF">J5Y10_20715</name>
</gene>
<dbReference type="EMBL" id="JAGIZA010000015">
    <property type="protein sequence ID" value="MBP0495219.1"/>
    <property type="molecule type" value="Genomic_DNA"/>
</dbReference>